<sequence length="522" mass="58773">MHEIVTLQFGQQSNYIGTHYWNAQESYFTYGGQEESPVDHDISFRPGIAPDGSDTFTPRALIYDLKGAFGSLRKINALYEAQDDAAAGSLWSGPTTTQTAPQIPPSPYQQHLDAGLSPPPLTSQTVRYWSDYARIYHHPRSLIQLPDLSLGDRLLPFENWDLGTELFENLDREHDLLDRDLRPWVEECDQLQGFQIFAGADDAWGGFAARWVERMEDEYGRKSVWVWGMEDGVRGAREKQLQKLVNIAKSLYELSTQASVYVPVSSKPISAPAYLNLDETSRWDTSGLQAAAIESMTLPSRLRTSGGQRGTLQDMEAAFNSDGNRRIAKFEFSVADEDALKETLDSRVPQMNDSRTKVRITDAQGTGDEPPQLAEFDMDLSASDFPKTTQRRLGRKTHVFGGAETSRGLWKTEEEVNADKGALRNRFDEGPKIHRYHTPLLFPILDSFPRIFRVSNATSSGKVAVRSALSTSTSVADRIRNIEQVVRRLVSLDEREALCNGLRNICEEYEEGWDSESEEEDD</sequence>
<dbReference type="GeneID" id="19898778"/>
<dbReference type="Pfam" id="PF14881">
    <property type="entry name" value="Tubulin_3"/>
    <property type="match status" value="1"/>
</dbReference>
<evidence type="ECO:0000313" key="7">
    <source>
        <dbReference type="EMBL" id="EON62246.1"/>
    </source>
</evidence>
<evidence type="ECO:0000256" key="2">
    <source>
        <dbReference type="ARBA" id="ARBA00004173"/>
    </source>
</evidence>
<dbReference type="eggNOG" id="KOG2530">
    <property type="taxonomic scope" value="Eukaryota"/>
</dbReference>
<keyword evidence="4" id="KW-0496">Mitochondrion</keyword>
<gene>
    <name evidence="7" type="ORF">W97_01467</name>
</gene>
<evidence type="ECO:0000256" key="1">
    <source>
        <dbReference type="ARBA" id="ARBA00003757"/>
    </source>
</evidence>
<dbReference type="AlphaFoldDB" id="R7YKU0"/>
<dbReference type="PANTHER" id="PTHR13391">
    <property type="entry name" value="MITOCHONDRIAL DISTRIBUTION REGULATOR MISATO"/>
    <property type="match status" value="1"/>
</dbReference>
<dbReference type="InterPro" id="IPR029209">
    <property type="entry name" value="DML1/Misato_tubulin"/>
</dbReference>
<dbReference type="EMBL" id="JH767558">
    <property type="protein sequence ID" value="EON62246.1"/>
    <property type="molecule type" value="Genomic_DNA"/>
</dbReference>
<evidence type="ECO:0008006" key="9">
    <source>
        <dbReference type="Google" id="ProtNLM"/>
    </source>
</evidence>
<dbReference type="SUPFAM" id="SSF52490">
    <property type="entry name" value="Tubulin nucleotide-binding domain-like"/>
    <property type="match status" value="1"/>
</dbReference>
<name>R7YKU0_CONA1</name>
<evidence type="ECO:0000256" key="3">
    <source>
        <dbReference type="ARBA" id="ARBA00008507"/>
    </source>
</evidence>
<comment type="subcellular location">
    <subcellularLocation>
        <location evidence="2">Mitochondrion</location>
    </subcellularLocation>
</comment>
<evidence type="ECO:0000259" key="5">
    <source>
        <dbReference type="Pfam" id="PF10644"/>
    </source>
</evidence>
<dbReference type="Proteomes" id="UP000016924">
    <property type="component" value="Unassembled WGS sequence"/>
</dbReference>
<evidence type="ECO:0000313" key="8">
    <source>
        <dbReference type="Proteomes" id="UP000016924"/>
    </source>
</evidence>
<proteinExistence type="inferred from homology"/>
<dbReference type="Pfam" id="PF10644">
    <property type="entry name" value="Misat_Tub_SegII"/>
    <property type="match status" value="1"/>
</dbReference>
<evidence type="ECO:0000256" key="4">
    <source>
        <dbReference type="ARBA" id="ARBA00023128"/>
    </source>
</evidence>
<dbReference type="HOGENOM" id="CLU_022511_2_0_1"/>
<reference evidence="8" key="1">
    <citation type="submission" date="2012-06" db="EMBL/GenBank/DDBJ databases">
        <title>The genome sequence of Coniosporium apollinis CBS 100218.</title>
        <authorList>
            <consortium name="The Broad Institute Genome Sequencing Platform"/>
            <person name="Cuomo C."/>
            <person name="Gorbushina A."/>
            <person name="Noack S."/>
            <person name="Walker B."/>
            <person name="Young S.K."/>
            <person name="Zeng Q."/>
            <person name="Gargeya S."/>
            <person name="Fitzgerald M."/>
            <person name="Haas B."/>
            <person name="Abouelleil A."/>
            <person name="Alvarado L."/>
            <person name="Arachchi H.M."/>
            <person name="Berlin A.M."/>
            <person name="Chapman S.B."/>
            <person name="Goldberg J."/>
            <person name="Griggs A."/>
            <person name="Gujja S."/>
            <person name="Hansen M."/>
            <person name="Howarth C."/>
            <person name="Imamovic A."/>
            <person name="Larimer J."/>
            <person name="McCowan C."/>
            <person name="Montmayeur A."/>
            <person name="Murphy C."/>
            <person name="Neiman D."/>
            <person name="Pearson M."/>
            <person name="Priest M."/>
            <person name="Roberts A."/>
            <person name="Saif S."/>
            <person name="Shea T."/>
            <person name="Sisk P."/>
            <person name="Sykes S."/>
            <person name="Wortman J."/>
            <person name="Nusbaum C."/>
            <person name="Birren B."/>
        </authorList>
    </citation>
    <scope>NUCLEOTIDE SEQUENCE [LARGE SCALE GENOMIC DNA]</scope>
    <source>
        <strain evidence="8">CBS 100218</strain>
    </source>
</reference>
<dbReference type="OrthoDB" id="271881at2759"/>
<dbReference type="OMA" id="SYETGWM"/>
<dbReference type="STRING" id="1168221.R7YKU0"/>
<dbReference type="RefSeq" id="XP_007777563.1">
    <property type="nucleotide sequence ID" value="XM_007779373.1"/>
</dbReference>
<dbReference type="GO" id="GO:0005739">
    <property type="term" value="C:mitochondrion"/>
    <property type="evidence" value="ECO:0007669"/>
    <property type="project" value="UniProtKB-SubCell"/>
</dbReference>
<dbReference type="InterPro" id="IPR019605">
    <property type="entry name" value="Misato_II_tubulin-like"/>
</dbReference>
<feature type="domain" description="Misato Segment II tubulin-like" evidence="5">
    <location>
        <begin position="2"/>
        <end position="113"/>
    </location>
</feature>
<dbReference type="PANTHER" id="PTHR13391:SF0">
    <property type="entry name" value="PROTEIN MISATO HOMOLOG 1"/>
    <property type="match status" value="1"/>
</dbReference>
<feature type="domain" description="DML1/Misato tubulin" evidence="6">
    <location>
        <begin position="118"/>
        <end position="302"/>
    </location>
</feature>
<comment type="similarity">
    <text evidence="3">Belongs to the misato family.</text>
</comment>
<evidence type="ECO:0000259" key="6">
    <source>
        <dbReference type="Pfam" id="PF14881"/>
    </source>
</evidence>
<dbReference type="InterPro" id="IPR049942">
    <property type="entry name" value="DML1/Misato"/>
</dbReference>
<keyword evidence="8" id="KW-1185">Reference proteome</keyword>
<accession>R7YKU0</accession>
<protein>
    <recommendedName>
        <fullName evidence="9">Protein DML1</fullName>
    </recommendedName>
</protein>
<comment type="function">
    <text evidence="1">Involved in the partitioning of the mitochondrial organelle and mitochondrial DNA (mtDNA) inheritance.</text>
</comment>
<organism evidence="7 8">
    <name type="scientific">Coniosporium apollinis (strain CBS 100218)</name>
    <name type="common">Rock-inhabiting black yeast</name>
    <dbReference type="NCBI Taxonomy" id="1168221"/>
    <lineage>
        <taxon>Eukaryota</taxon>
        <taxon>Fungi</taxon>
        <taxon>Dikarya</taxon>
        <taxon>Ascomycota</taxon>
        <taxon>Pezizomycotina</taxon>
        <taxon>Dothideomycetes</taxon>
        <taxon>Dothideomycetes incertae sedis</taxon>
        <taxon>Coniosporium</taxon>
    </lineage>
</organism>
<dbReference type="InterPro" id="IPR036525">
    <property type="entry name" value="Tubulin/FtsZ_GTPase_sf"/>
</dbReference>
<dbReference type="GO" id="GO:0007005">
    <property type="term" value="P:mitochondrion organization"/>
    <property type="evidence" value="ECO:0007669"/>
    <property type="project" value="InterPro"/>
</dbReference>
<dbReference type="Gene3D" id="3.40.50.1440">
    <property type="entry name" value="Tubulin/FtsZ, GTPase domain"/>
    <property type="match status" value="1"/>
</dbReference>
<dbReference type="CDD" id="cd06060">
    <property type="entry name" value="misato"/>
    <property type="match status" value="1"/>
</dbReference>